<dbReference type="EMBL" id="AP021876">
    <property type="protein sequence ID" value="BBO86168.1"/>
    <property type="molecule type" value="Genomic_DNA"/>
</dbReference>
<dbReference type="KEGG" id="dov:DSCO28_67340"/>
<dbReference type="RefSeq" id="WP_155325547.1">
    <property type="nucleotide sequence ID" value="NZ_AP021876.1"/>
</dbReference>
<gene>
    <name evidence="1" type="ORF">DSCO28_67340</name>
</gene>
<sequence length="221" mass="25411">MSIEPEFDCQELSHIIGQKAAEYSSIMYEAFPNYSFLNYDNLTASLCLGLRICFQQVRHNSGAYRLLISTSSPQDSLYHNVLGFAAKIISGFDDYNLGGWFFKKKQRILIFLPEDLVNTTDAKIHPFLPEWPSYSRKKKNKLKDGFIRVSYDDIVYFYDNDAMLIDSYLLVSDMTTFLQRYTTNIGIALLEKAKGVVALINKHEDISILENAPEFQIRSVQ</sequence>
<evidence type="ECO:0000313" key="2">
    <source>
        <dbReference type="Proteomes" id="UP000425960"/>
    </source>
</evidence>
<reference evidence="1 2" key="1">
    <citation type="submission" date="2019-11" db="EMBL/GenBank/DDBJ databases">
        <title>Comparative genomics of hydrocarbon-degrading Desulfosarcina strains.</title>
        <authorList>
            <person name="Watanabe M."/>
            <person name="Kojima H."/>
            <person name="Fukui M."/>
        </authorList>
    </citation>
    <scope>NUCLEOTIDE SEQUENCE [LARGE SCALE GENOMIC DNA]</scope>
    <source>
        <strain evidence="1 2">28bB2T</strain>
    </source>
</reference>
<protein>
    <submittedName>
        <fullName evidence="1">Uncharacterized protein</fullName>
    </submittedName>
</protein>
<organism evidence="1 2">
    <name type="scientific">Desulfosarcina ovata subsp. sediminis</name>
    <dbReference type="NCBI Taxonomy" id="885957"/>
    <lineage>
        <taxon>Bacteria</taxon>
        <taxon>Pseudomonadati</taxon>
        <taxon>Thermodesulfobacteriota</taxon>
        <taxon>Desulfobacteria</taxon>
        <taxon>Desulfobacterales</taxon>
        <taxon>Desulfosarcinaceae</taxon>
        <taxon>Desulfosarcina</taxon>
    </lineage>
</organism>
<name>A0A5K8A1D0_9BACT</name>
<accession>A0A5K8A1D0</accession>
<dbReference type="Proteomes" id="UP000425960">
    <property type="component" value="Chromosome"/>
</dbReference>
<proteinExistence type="predicted"/>
<dbReference type="AlphaFoldDB" id="A0A5K8A1D0"/>
<evidence type="ECO:0000313" key="1">
    <source>
        <dbReference type="EMBL" id="BBO86168.1"/>
    </source>
</evidence>